<dbReference type="RefSeq" id="WP_396569882.1">
    <property type="nucleotide sequence ID" value="NZ_JBITRD010000011.1"/>
</dbReference>
<gene>
    <name evidence="1" type="ORF">ACIF0M_09000</name>
</gene>
<organism evidence="1 2">
    <name type="scientific">Dorea amylophila</name>
    <dbReference type="NCBI Taxonomy" id="2981789"/>
    <lineage>
        <taxon>Bacteria</taxon>
        <taxon>Bacillati</taxon>
        <taxon>Bacillota</taxon>
        <taxon>Clostridia</taxon>
        <taxon>Lachnospirales</taxon>
        <taxon>Lachnospiraceae</taxon>
        <taxon>Dorea</taxon>
    </lineage>
</organism>
<sequence>MRTDIDGLDEAIKNELENWSNGELRRAVNESLEETAAAAAESLRRGGPYRERTGKYTKDWTHDQRSSRTSVITGLNGYSVYNKKHYQLTHLLEKGHQLRKGGRKVGNVKAFEHIAPVNETLGDLAVSKIRQKVRG</sequence>
<evidence type="ECO:0000313" key="2">
    <source>
        <dbReference type="Proteomes" id="UP001614216"/>
    </source>
</evidence>
<keyword evidence="2" id="KW-1185">Reference proteome</keyword>
<evidence type="ECO:0008006" key="3">
    <source>
        <dbReference type="Google" id="ProtNLM"/>
    </source>
</evidence>
<protein>
    <recommendedName>
        <fullName evidence="3">HK97 gp10 family phage protein</fullName>
    </recommendedName>
</protein>
<dbReference type="EMBL" id="JBITRD010000011">
    <property type="protein sequence ID" value="MFI7845679.1"/>
    <property type="molecule type" value="Genomic_DNA"/>
</dbReference>
<proteinExistence type="predicted"/>
<comment type="caution">
    <text evidence="1">The sequence shown here is derived from an EMBL/GenBank/DDBJ whole genome shotgun (WGS) entry which is preliminary data.</text>
</comment>
<evidence type="ECO:0000313" key="1">
    <source>
        <dbReference type="EMBL" id="MFI7845679.1"/>
    </source>
</evidence>
<accession>A0ABW8B0A9</accession>
<dbReference type="Proteomes" id="UP001614216">
    <property type="component" value="Unassembled WGS sequence"/>
</dbReference>
<reference evidence="1 2" key="1">
    <citation type="submission" date="2024-08" db="EMBL/GenBank/DDBJ databases">
        <authorList>
            <person name="Vancuren S.J."/>
            <person name="Allen-Vercoe E."/>
        </authorList>
    </citation>
    <scope>NUCLEOTIDE SEQUENCE [LARGE SCALE GENOMIC DNA]</scope>
    <source>
        <strain evidence="1 2">16-6-I_42_FAA</strain>
    </source>
</reference>
<name>A0ABW8B0A9_9FIRM</name>